<feature type="domain" description="FlgD/Vpr Ig-like" evidence="6">
    <location>
        <begin position="113"/>
        <end position="180"/>
    </location>
</feature>
<evidence type="ECO:0000256" key="1">
    <source>
        <dbReference type="ARBA" id="ARBA00010577"/>
    </source>
</evidence>
<dbReference type="Proteomes" id="UP000196027">
    <property type="component" value="Chromosome"/>
</dbReference>
<dbReference type="Pfam" id="PF13861">
    <property type="entry name" value="FLgD_tudor"/>
    <property type="match status" value="1"/>
</dbReference>
<evidence type="ECO:0000256" key="3">
    <source>
        <dbReference type="ARBA" id="ARBA00022795"/>
    </source>
</evidence>
<evidence type="ECO:0000256" key="2">
    <source>
        <dbReference type="ARBA" id="ARBA00016013"/>
    </source>
</evidence>
<name>A0A1Y0ICB3_9GAMM</name>
<dbReference type="Pfam" id="PF13860">
    <property type="entry name" value="FlgD_ig"/>
    <property type="match status" value="1"/>
</dbReference>
<dbReference type="Pfam" id="PF03963">
    <property type="entry name" value="FlgD"/>
    <property type="match status" value="1"/>
</dbReference>
<keyword evidence="8" id="KW-0282">Flagellum</keyword>
<feature type="domain" description="FlgD Tudor-like" evidence="7">
    <location>
        <begin position="88"/>
        <end position="222"/>
    </location>
</feature>
<evidence type="ECO:0000313" key="9">
    <source>
        <dbReference type="Proteomes" id="UP000196027"/>
    </source>
</evidence>
<dbReference type="GO" id="GO:0044781">
    <property type="term" value="P:bacterial-type flagellum organization"/>
    <property type="evidence" value="ECO:0007669"/>
    <property type="project" value="UniProtKB-UniRule"/>
</dbReference>
<reference evidence="8 9" key="1">
    <citation type="submission" date="2017-05" db="EMBL/GenBank/DDBJ databases">
        <title>Genomic insights into alkan degradation activity of Oleiphilus messinensis.</title>
        <authorList>
            <person name="Kozyavkin S.A."/>
            <person name="Slesarev A.I."/>
            <person name="Golyshin P.N."/>
            <person name="Korzhenkov A."/>
            <person name="Golyshina O.N."/>
            <person name="Toshchakov S.V."/>
        </authorList>
    </citation>
    <scope>NUCLEOTIDE SEQUENCE [LARGE SCALE GENOMIC DNA]</scope>
    <source>
        <strain evidence="8 9">ME102</strain>
    </source>
</reference>
<protein>
    <recommendedName>
        <fullName evidence="2 5">Basal-body rod modification protein FlgD</fullName>
    </recommendedName>
</protein>
<dbReference type="Gene3D" id="2.60.40.4070">
    <property type="match status" value="1"/>
</dbReference>
<dbReference type="InterPro" id="IPR005648">
    <property type="entry name" value="FlgD"/>
</dbReference>
<dbReference type="InterPro" id="IPR025963">
    <property type="entry name" value="FLgD_Tudor"/>
</dbReference>
<keyword evidence="9" id="KW-1185">Reference proteome</keyword>
<accession>A0A1Y0ICB3</accession>
<dbReference type="KEGG" id="ome:OLMES_3062"/>
<evidence type="ECO:0000313" key="8">
    <source>
        <dbReference type="EMBL" id="ARU57105.1"/>
    </source>
</evidence>
<evidence type="ECO:0000256" key="4">
    <source>
        <dbReference type="ARBA" id="ARBA00024746"/>
    </source>
</evidence>
<keyword evidence="8" id="KW-0969">Cilium</keyword>
<dbReference type="RefSeq" id="WP_087462029.1">
    <property type="nucleotide sequence ID" value="NZ_CP021425.1"/>
</dbReference>
<keyword evidence="3 5" id="KW-1005">Bacterial flagellum biogenesis</keyword>
<sequence length="225" mass="23569">MASVGATSQGSEVLQNYALENSKKKDGGELGKGEFLELMLAQLNNQSPLEPQDNGEFIAQLAQFSALEEMQGLNATVENFGTQFRSTQALQASAMVGQSVLVNASEGPMDPNGTMSGIVDLPGSTSSLMVSVKNATGELVKQVDMGQQFAGQVAFHWDGLNSDGEQMPPGKYKIEAMASYSSGTEQIDTLLSSNVDSVSLGTDGAITLNLAGVGSVPLSEVRQIN</sequence>
<comment type="function">
    <text evidence="4 5">Required for flagellar hook formation. May act as a scaffolding protein.</text>
</comment>
<dbReference type="AlphaFoldDB" id="A0A1Y0ICB3"/>
<keyword evidence="8" id="KW-0966">Cell projection</keyword>
<comment type="similarity">
    <text evidence="1 5">Belongs to the FlgD family.</text>
</comment>
<dbReference type="Gene3D" id="2.30.30.910">
    <property type="match status" value="1"/>
</dbReference>
<evidence type="ECO:0000259" key="6">
    <source>
        <dbReference type="Pfam" id="PF13860"/>
    </source>
</evidence>
<organism evidence="8 9">
    <name type="scientific">Oleiphilus messinensis</name>
    <dbReference type="NCBI Taxonomy" id="141451"/>
    <lineage>
        <taxon>Bacteria</taxon>
        <taxon>Pseudomonadati</taxon>
        <taxon>Pseudomonadota</taxon>
        <taxon>Gammaproteobacteria</taxon>
        <taxon>Oceanospirillales</taxon>
        <taxon>Oleiphilaceae</taxon>
        <taxon>Oleiphilus</taxon>
    </lineage>
</organism>
<gene>
    <name evidence="8" type="ORF">OLMES_3062</name>
</gene>
<proteinExistence type="inferred from homology"/>
<dbReference type="OrthoDB" id="9785233at2"/>
<dbReference type="EMBL" id="CP021425">
    <property type="protein sequence ID" value="ARU57105.1"/>
    <property type="molecule type" value="Genomic_DNA"/>
</dbReference>
<evidence type="ECO:0000259" key="7">
    <source>
        <dbReference type="Pfam" id="PF13861"/>
    </source>
</evidence>
<evidence type="ECO:0000256" key="5">
    <source>
        <dbReference type="RuleBase" id="RU362076"/>
    </source>
</evidence>
<dbReference type="InterPro" id="IPR025965">
    <property type="entry name" value="FlgD/Vpr_Ig-like"/>
</dbReference>